<proteinExistence type="inferred from homology"/>
<evidence type="ECO:0000256" key="5">
    <source>
        <dbReference type="ARBA" id="ARBA00023069"/>
    </source>
</evidence>
<keyword evidence="6" id="KW-0966">Cell projection</keyword>
<dbReference type="PANTHER" id="PTHR31954:SF1">
    <property type="entry name" value="CILIA- AND FLAGELLA-ASSOCIATED PROTEIN 157"/>
    <property type="match status" value="1"/>
</dbReference>
<comment type="similarity">
    <text evidence="2">Belongs to the CFAP157 family.</text>
</comment>
<dbReference type="KEGG" id="gmw:113519209"/>
<gene>
    <name evidence="10" type="primary">LOC113519209</name>
</gene>
<dbReference type="GeneID" id="113519209"/>
<dbReference type="GO" id="GO:0008017">
    <property type="term" value="F:microtubule binding"/>
    <property type="evidence" value="ECO:0007669"/>
    <property type="project" value="TreeGrafter"/>
</dbReference>
<reference evidence="10" key="1">
    <citation type="submission" date="2025-08" db="UniProtKB">
        <authorList>
            <consortium name="RefSeq"/>
        </authorList>
    </citation>
    <scope>IDENTIFICATION</scope>
    <source>
        <tissue evidence="10">Whole larvae</tissue>
    </source>
</reference>
<feature type="compositionally biased region" description="Acidic residues" evidence="8">
    <location>
        <begin position="596"/>
        <end position="605"/>
    </location>
</feature>
<feature type="compositionally biased region" description="Acidic residues" evidence="8">
    <location>
        <begin position="503"/>
        <end position="514"/>
    </location>
</feature>
<protein>
    <recommendedName>
        <fullName evidence="3">Cilia- and flagella-associated protein 157</fullName>
    </recommendedName>
</protein>
<keyword evidence="5" id="KW-0969">Cilium</keyword>
<evidence type="ECO:0000313" key="9">
    <source>
        <dbReference type="Proteomes" id="UP001652740"/>
    </source>
</evidence>
<name>A0A6J1X2J6_GALME</name>
<sequence>MAPKKDKGKGKEEEQKGGGTFTEVERTFLELQVAECNRKIARLRSAVDEYEQRNDELQKAYDKLDEDRADIIAYLKKTLNLKNEENNELKDKVKGLEETREIETARFKETVAELERNFTLMKDQLTSENKLLAGKLNTLEEFRAIRDDLMRKFEKQEQDFKDQEMKYKRIIYDAEKKFVIGKDKLKKEMEARLLQLAQDFQDATELRIAASTHRVIRENIAINNELDNILSTQAKLAEQNEKFKENEKAARIAKELAEEERDKAINKNVVQLKVIDQLTTAFQEMKKNKALSDKRNYDFETLQVKIQKLTKENENLSLQVRILEQNLHARMTDQNKAVIESSKVTKECAKLRSILKEAAVAVQAALKLDKWATTDPTREVMDRQSLLSRLLDIITQYRELERVESIDTLASFGKVYEEGDLGFIPKPLAKKSATSAITSFVSKESIKAEKRSSSALSISSSSLGSIKTVPSMKLIPASSDIQVAPKDSLPSFVTSTKSTESESAAEESEGEEMTDVEKMLAASKLEIQKSIMKDLAYSQIGLHSQSKVDDDHEKKISKSAVIFEEGEKSDIATAVEKEEVGDEHTEGDDKSSDASDAAEETEDPTEEKSENAE</sequence>
<evidence type="ECO:0000256" key="1">
    <source>
        <dbReference type="ARBA" id="ARBA00004138"/>
    </source>
</evidence>
<feature type="compositionally biased region" description="Basic and acidic residues" evidence="8">
    <location>
        <begin position="565"/>
        <end position="593"/>
    </location>
</feature>
<evidence type="ECO:0000256" key="8">
    <source>
        <dbReference type="SAM" id="MobiDB-lite"/>
    </source>
</evidence>
<evidence type="ECO:0000256" key="7">
    <source>
        <dbReference type="SAM" id="Coils"/>
    </source>
</evidence>
<evidence type="ECO:0000256" key="3">
    <source>
        <dbReference type="ARBA" id="ARBA00014087"/>
    </source>
</evidence>
<dbReference type="GO" id="GO:0036064">
    <property type="term" value="C:ciliary basal body"/>
    <property type="evidence" value="ECO:0007669"/>
    <property type="project" value="TreeGrafter"/>
</dbReference>
<dbReference type="FunCoup" id="A0A6J1X2J6">
    <property type="interactions" value="67"/>
</dbReference>
<feature type="region of interest" description="Disordered" evidence="8">
    <location>
        <begin position="559"/>
        <end position="613"/>
    </location>
</feature>
<keyword evidence="10" id="KW-0282">Flagellum</keyword>
<accession>A0A6J1X2J6</accession>
<feature type="coiled-coil region" evidence="7">
    <location>
        <begin position="299"/>
        <end position="326"/>
    </location>
</feature>
<evidence type="ECO:0000313" key="10">
    <source>
        <dbReference type="RefSeq" id="XP_026760063.2"/>
    </source>
</evidence>
<organism evidence="9 10">
    <name type="scientific">Galleria mellonella</name>
    <name type="common">Greater wax moth</name>
    <dbReference type="NCBI Taxonomy" id="7137"/>
    <lineage>
        <taxon>Eukaryota</taxon>
        <taxon>Metazoa</taxon>
        <taxon>Ecdysozoa</taxon>
        <taxon>Arthropoda</taxon>
        <taxon>Hexapoda</taxon>
        <taxon>Insecta</taxon>
        <taxon>Pterygota</taxon>
        <taxon>Neoptera</taxon>
        <taxon>Endopterygota</taxon>
        <taxon>Lepidoptera</taxon>
        <taxon>Glossata</taxon>
        <taxon>Ditrysia</taxon>
        <taxon>Pyraloidea</taxon>
        <taxon>Pyralidae</taxon>
        <taxon>Galleriinae</taxon>
        <taxon>Galleria</taxon>
    </lineage>
</organism>
<dbReference type="InParanoid" id="A0A6J1X2J6"/>
<evidence type="ECO:0000256" key="4">
    <source>
        <dbReference type="ARBA" id="ARBA00023054"/>
    </source>
</evidence>
<feature type="region of interest" description="Disordered" evidence="8">
    <location>
        <begin position="1"/>
        <end position="21"/>
    </location>
</feature>
<keyword evidence="9" id="KW-1185">Reference proteome</keyword>
<feature type="coiled-coil region" evidence="7">
    <location>
        <begin position="33"/>
        <end position="106"/>
    </location>
</feature>
<dbReference type="Proteomes" id="UP001652740">
    <property type="component" value="Unplaced"/>
</dbReference>
<keyword evidence="4 7" id="KW-0175">Coiled coil</keyword>
<feature type="region of interest" description="Disordered" evidence="8">
    <location>
        <begin position="489"/>
        <end position="515"/>
    </location>
</feature>
<dbReference type="RefSeq" id="XP_026760063.2">
    <property type="nucleotide sequence ID" value="XM_026904262.3"/>
</dbReference>
<comment type="subcellular location">
    <subcellularLocation>
        <location evidence="1">Cell projection</location>
        <location evidence="1">Cilium</location>
    </subcellularLocation>
</comment>
<feature type="coiled-coil region" evidence="7">
    <location>
        <begin position="139"/>
        <end position="267"/>
    </location>
</feature>
<dbReference type="InterPro" id="IPR038844">
    <property type="entry name" value="CFAP157"/>
</dbReference>
<evidence type="ECO:0000256" key="6">
    <source>
        <dbReference type="ARBA" id="ARBA00023273"/>
    </source>
</evidence>
<dbReference type="PANTHER" id="PTHR31954">
    <property type="entry name" value="CILIA- AND FLAGELLA-ASSOCIATED PROTEIN 157"/>
    <property type="match status" value="1"/>
</dbReference>
<dbReference type="AlphaFoldDB" id="A0A6J1X2J6"/>
<evidence type="ECO:0000256" key="2">
    <source>
        <dbReference type="ARBA" id="ARBA00010841"/>
    </source>
</evidence>